<dbReference type="EMBL" id="JACXVP010000004">
    <property type="protein sequence ID" value="KAG5608888.1"/>
    <property type="molecule type" value="Genomic_DNA"/>
</dbReference>
<accession>A0A9J5ZAF3</accession>
<protein>
    <submittedName>
        <fullName evidence="1">Uncharacterized protein</fullName>
    </submittedName>
</protein>
<gene>
    <name evidence="1" type="ORF">H5410_020169</name>
</gene>
<dbReference type="OrthoDB" id="1937528at2759"/>
<evidence type="ECO:0000313" key="1">
    <source>
        <dbReference type="EMBL" id="KAG5608888.1"/>
    </source>
</evidence>
<reference evidence="1 2" key="1">
    <citation type="submission" date="2020-09" db="EMBL/GenBank/DDBJ databases">
        <title>De no assembly of potato wild relative species, Solanum commersonii.</title>
        <authorList>
            <person name="Cho K."/>
        </authorList>
    </citation>
    <scope>NUCLEOTIDE SEQUENCE [LARGE SCALE GENOMIC DNA]</scope>
    <source>
        <strain evidence="1">LZ3.2</strain>
        <tissue evidence="1">Leaf</tissue>
    </source>
</reference>
<evidence type="ECO:0000313" key="2">
    <source>
        <dbReference type="Proteomes" id="UP000824120"/>
    </source>
</evidence>
<keyword evidence="2" id="KW-1185">Reference proteome</keyword>
<sequence length="73" mass="8540">MPTTYLGMLLGATSKSKNIWNALANNLDTNEDSLQWLRANNGKFTIKSAYRHFDRPAEMFLPWPWKIIWKINV</sequence>
<comment type="caution">
    <text evidence="1">The sequence shown here is derived from an EMBL/GenBank/DDBJ whole genome shotgun (WGS) entry which is preliminary data.</text>
</comment>
<dbReference type="AlphaFoldDB" id="A0A9J5ZAF3"/>
<proteinExistence type="predicted"/>
<organism evidence="1 2">
    <name type="scientific">Solanum commersonii</name>
    <name type="common">Commerson's wild potato</name>
    <name type="synonym">Commerson's nightshade</name>
    <dbReference type="NCBI Taxonomy" id="4109"/>
    <lineage>
        <taxon>Eukaryota</taxon>
        <taxon>Viridiplantae</taxon>
        <taxon>Streptophyta</taxon>
        <taxon>Embryophyta</taxon>
        <taxon>Tracheophyta</taxon>
        <taxon>Spermatophyta</taxon>
        <taxon>Magnoliopsida</taxon>
        <taxon>eudicotyledons</taxon>
        <taxon>Gunneridae</taxon>
        <taxon>Pentapetalae</taxon>
        <taxon>asterids</taxon>
        <taxon>lamiids</taxon>
        <taxon>Solanales</taxon>
        <taxon>Solanaceae</taxon>
        <taxon>Solanoideae</taxon>
        <taxon>Solaneae</taxon>
        <taxon>Solanum</taxon>
    </lineage>
</organism>
<name>A0A9J5ZAF3_SOLCO</name>
<dbReference type="Proteomes" id="UP000824120">
    <property type="component" value="Chromosome 4"/>
</dbReference>